<dbReference type="AlphaFoldDB" id="A0A8C6AXE2"/>
<sequence length="101" mass="11205">LISVAPTMYEGGKLEHLGIISSSCNWGDGDQDEFLCVPSKELQDSLSGTTVSPARKAGFLQEGCKKHRANSRRSLLSFPKMQRTTFSGRDLRLTIYLEIQV</sequence>
<dbReference type="Gene3D" id="3.30.70.2000">
    <property type="match status" value="1"/>
</dbReference>
<organism evidence="1 2">
    <name type="scientific">Monodon monoceros</name>
    <name type="common">Narwhal</name>
    <name type="synonym">Ceratodon monodon</name>
    <dbReference type="NCBI Taxonomy" id="40151"/>
    <lineage>
        <taxon>Eukaryota</taxon>
        <taxon>Metazoa</taxon>
        <taxon>Chordata</taxon>
        <taxon>Craniata</taxon>
        <taxon>Vertebrata</taxon>
        <taxon>Euteleostomi</taxon>
        <taxon>Mammalia</taxon>
        <taxon>Eutheria</taxon>
        <taxon>Laurasiatheria</taxon>
        <taxon>Artiodactyla</taxon>
        <taxon>Whippomorpha</taxon>
        <taxon>Cetacea</taxon>
        <taxon>Odontoceti</taxon>
        <taxon>Monodontidae</taxon>
        <taxon>Monodon</taxon>
    </lineage>
</organism>
<keyword evidence="2" id="KW-1185">Reference proteome</keyword>
<evidence type="ECO:0000313" key="2">
    <source>
        <dbReference type="Proteomes" id="UP000694561"/>
    </source>
</evidence>
<accession>A0A8C6AXE2</accession>
<name>A0A8C6AXE2_MONMO</name>
<evidence type="ECO:0000313" key="1">
    <source>
        <dbReference type="Ensembl" id="ENSMMNP00015007574.1"/>
    </source>
</evidence>
<reference evidence="1" key="1">
    <citation type="submission" date="2025-08" db="UniProtKB">
        <authorList>
            <consortium name="Ensembl"/>
        </authorList>
    </citation>
    <scope>IDENTIFICATION</scope>
</reference>
<proteinExistence type="predicted"/>
<reference evidence="1" key="2">
    <citation type="submission" date="2025-09" db="UniProtKB">
        <authorList>
            <consortium name="Ensembl"/>
        </authorList>
    </citation>
    <scope>IDENTIFICATION</scope>
</reference>
<dbReference type="GeneTree" id="ENSGT01000000221772"/>
<dbReference type="Ensembl" id="ENSMMNT00015008268.1">
    <property type="protein sequence ID" value="ENSMMNP00015007574.1"/>
    <property type="gene ID" value="ENSMMNG00015005627.1"/>
</dbReference>
<protein>
    <submittedName>
        <fullName evidence="1">Uncharacterized protein</fullName>
    </submittedName>
</protein>
<dbReference type="Proteomes" id="UP000694561">
    <property type="component" value="Unplaced"/>
</dbReference>